<reference evidence="3" key="1">
    <citation type="submission" date="2022-06" db="EMBL/GenBank/DDBJ databases">
        <title>Genome Sequence of Candolleomyces eurysporus.</title>
        <authorList>
            <person name="Buettner E."/>
        </authorList>
    </citation>
    <scope>NUCLEOTIDE SEQUENCE</scope>
    <source>
        <strain evidence="3">VTCC 930004</strain>
    </source>
</reference>
<evidence type="ECO:0000256" key="1">
    <source>
        <dbReference type="ARBA" id="ARBA00023125"/>
    </source>
</evidence>
<organism evidence="3 4">
    <name type="scientific">Candolleomyces eurysporus</name>
    <dbReference type="NCBI Taxonomy" id="2828524"/>
    <lineage>
        <taxon>Eukaryota</taxon>
        <taxon>Fungi</taxon>
        <taxon>Dikarya</taxon>
        <taxon>Basidiomycota</taxon>
        <taxon>Agaricomycotina</taxon>
        <taxon>Agaricomycetes</taxon>
        <taxon>Agaricomycetidae</taxon>
        <taxon>Agaricales</taxon>
        <taxon>Agaricineae</taxon>
        <taxon>Psathyrellaceae</taxon>
        <taxon>Candolleomyces</taxon>
    </lineage>
</organism>
<dbReference type="Pfam" id="PF03221">
    <property type="entry name" value="HTH_Tnp_Tc5"/>
    <property type="match status" value="1"/>
</dbReference>
<evidence type="ECO:0000313" key="4">
    <source>
        <dbReference type="Proteomes" id="UP001140091"/>
    </source>
</evidence>
<comment type="caution">
    <text evidence="3">The sequence shown here is derived from an EMBL/GenBank/DDBJ whole genome shotgun (WGS) entry which is preliminary data.</text>
</comment>
<dbReference type="InterPro" id="IPR004875">
    <property type="entry name" value="DDE_SF_endonuclease_dom"/>
</dbReference>
<dbReference type="PROSITE" id="PS51253">
    <property type="entry name" value="HTH_CENPB"/>
    <property type="match status" value="1"/>
</dbReference>
<dbReference type="InterPro" id="IPR050863">
    <property type="entry name" value="CenT-Element_Derived"/>
</dbReference>
<dbReference type="Gene3D" id="3.30.420.10">
    <property type="entry name" value="Ribonuclease H-like superfamily/Ribonuclease H"/>
    <property type="match status" value="1"/>
</dbReference>
<feature type="domain" description="HTH CENPB-type" evidence="2">
    <location>
        <begin position="69"/>
        <end position="141"/>
    </location>
</feature>
<gene>
    <name evidence="3" type="ORF">H1R20_g13763</name>
</gene>
<evidence type="ECO:0000313" key="3">
    <source>
        <dbReference type="EMBL" id="KAJ2923330.1"/>
    </source>
</evidence>
<sequence>MVGRGLPVTVKKLQEAQDKEERLREAVKEYKDHIAAGKKTSYRVVGKKYDVDKSTLQRQVEGKGQTMLEFNATKQKLTPHEESVLVRFILESADRGFPLRHRDIIQYANVLRHSRLGSTCEGVGEAWVYRFLDRHHEHLQPHWSKSLDTQRARSLNPDAVKSWFDLVEKFIVDAGIAPENIYGMDESGFPTAYAGKERVIGARGTKTQHKQGGADRENVTAVVTICADGTQTRPLLIFKGKNIKESWVKGNSINAFVTCSDRGWTDGQIGCNWLKDVFEPDTREKAQGRTRVLLLDGHSSHYTIEFIELARKHNILLLGYPVLLDADVPFVWNFWWYKR</sequence>
<dbReference type="GO" id="GO:0005634">
    <property type="term" value="C:nucleus"/>
    <property type="evidence" value="ECO:0007669"/>
    <property type="project" value="TreeGrafter"/>
</dbReference>
<dbReference type="Pfam" id="PF03184">
    <property type="entry name" value="DDE_1"/>
    <property type="match status" value="1"/>
</dbReference>
<dbReference type="EMBL" id="JANBPK010001360">
    <property type="protein sequence ID" value="KAJ2923330.1"/>
    <property type="molecule type" value="Genomic_DNA"/>
</dbReference>
<dbReference type="Proteomes" id="UP001140091">
    <property type="component" value="Unassembled WGS sequence"/>
</dbReference>
<keyword evidence="4" id="KW-1185">Reference proteome</keyword>
<evidence type="ECO:0000259" key="2">
    <source>
        <dbReference type="PROSITE" id="PS51253"/>
    </source>
</evidence>
<dbReference type="PANTHER" id="PTHR19303">
    <property type="entry name" value="TRANSPOSON"/>
    <property type="match status" value="1"/>
</dbReference>
<dbReference type="InterPro" id="IPR036397">
    <property type="entry name" value="RNaseH_sf"/>
</dbReference>
<feature type="non-terminal residue" evidence="3">
    <location>
        <position position="1"/>
    </location>
</feature>
<dbReference type="OrthoDB" id="2917041at2759"/>
<dbReference type="AlphaFoldDB" id="A0A9W8M926"/>
<keyword evidence="1" id="KW-0238">DNA-binding</keyword>
<proteinExistence type="predicted"/>
<protein>
    <recommendedName>
        <fullName evidence="2">HTH CENPB-type domain-containing protein</fullName>
    </recommendedName>
</protein>
<dbReference type="PANTHER" id="PTHR19303:SF74">
    <property type="entry name" value="POGO TRANSPOSABLE ELEMENT WITH KRAB DOMAIN"/>
    <property type="match status" value="1"/>
</dbReference>
<name>A0A9W8M926_9AGAR</name>
<accession>A0A9W8M926</accession>
<dbReference type="InterPro" id="IPR006600">
    <property type="entry name" value="HTH_CenpB_DNA-bd_dom"/>
</dbReference>
<dbReference type="GO" id="GO:0003677">
    <property type="term" value="F:DNA binding"/>
    <property type="evidence" value="ECO:0007669"/>
    <property type="project" value="UniProtKB-KW"/>
</dbReference>